<gene>
    <name evidence="2" type="ORF">WA026_009271</name>
</gene>
<protein>
    <submittedName>
        <fullName evidence="2">Uncharacterized protein</fullName>
    </submittedName>
</protein>
<dbReference type="AlphaFoldDB" id="A0AAW1UX11"/>
<accession>A0AAW1UX11</accession>
<evidence type="ECO:0000313" key="3">
    <source>
        <dbReference type="Proteomes" id="UP001431783"/>
    </source>
</evidence>
<proteinExistence type="predicted"/>
<dbReference type="Proteomes" id="UP001431783">
    <property type="component" value="Unassembled WGS sequence"/>
</dbReference>
<keyword evidence="1" id="KW-0732">Signal</keyword>
<organism evidence="2 3">
    <name type="scientific">Henosepilachna vigintioctopunctata</name>
    <dbReference type="NCBI Taxonomy" id="420089"/>
    <lineage>
        <taxon>Eukaryota</taxon>
        <taxon>Metazoa</taxon>
        <taxon>Ecdysozoa</taxon>
        <taxon>Arthropoda</taxon>
        <taxon>Hexapoda</taxon>
        <taxon>Insecta</taxon>
        <taxon>Pterygota</taxon>
        <taxon>Neoptera</taxon>
        <taxon>Endopterygota</taxon>
        <taxon>Coleoptera</taxon>
        <taxon>Polyphaga</taxon>
        <taxon>Cucujiformia</taxon>
        <taxon>Coccinelloidea</taxon>
        <taxon>Coccinellidae</taxon>
        <taxon>Epilachninae</taxon>
        <taxon>Epilachnini</taxon>
        <taxon>Henosepilachna</taxon>
    </lineage>
</organism>
<evidence type="ECO:0000313" key="2">
    <source>
        <dbReference type="EMBL" id="KAK9885048.1"/>
    </source>
</evidence>
<dbReference type="EMBL" id="JARQZJ010000094">
    <property type="protein sequence ID" value="KAK9885048.1"/>
    <property type="molecule type" value="Genomic_DNA"/>
</dbReference>
<evidence type="ECO:0000256" key="1">
    <source>
        <dbReference type="SAM" id="SignalP"/>
    </source>
</evidence>
<name>A0AAW1UX11_9CUCU</name>
<keyword evidence="3" id="KW-1185">Reference proteome</keyword>
<feature type="signal peptide" evidence="1">
    <location>
        <begin position="1"/>
        <end position="20"/>
    </location>
</feature>
<sequence>MQSLKCILLVLVIIFSSATAFLWDDDDCNYYCGDEGELGWVTGQICKIFCYDDPYTNTTGYIPYTTAIPCRFFKLCSV</sequence>
<reference evidence="2 3" key="1">
    <citation type="submission" date="2023-03" db="EMBL/GenBank/DDBJ databases">
        <title>Genome insight into feeding habits of ladybird beetles.</title>
        <authorList>
            <person name="Li H.-S."/>
            <person name="Huang Y.-H."/>
            <person name="Pang H."/>
        </authorList>
    </citation>
    <scope>NUCLEOTIDE SEQUENCE [LARGE SCALE GENOMIC DNA]</scope>
    <source>
        <strain evidence="2">SYSU_2023b</strain>
        <tissue evidence="2">Whole body</tissue>
    </source>
</reference>
<feature type="chain" id="PRO_5043856077" evidence="1">
    <location>
        <begin position="21"/>
        <end position="78"/>
    </location>
</feature>
<comment type="caution">
    <text evidence="2">The sequence shown here is derived from an EMBL/GenBank/DDBJ whole genome shotgun (WGS) entry which is preliminary data.</text>
</comment>